<evidence type="ECO:0000313" key="2">
    <source>
        <dbReference type="EMBL" id="OJJ84664.1"/>
    </source>
</evidence>
<keyword evidence="1" id="KW-1133">Transmembrane helix</keyword>
<dbReference type="VEuPathDB" id="FungiDB:ASPGLDRAFT_46558"/>
<name>A0A1L9VLA1_ASPGL</name>
<organism evidence="2 3">
    <name type="scientific">Aspergillus glaucus CBS 516.65</name>
    <dbReference type="NCBI Taxonomy" id="1160497"/>
    <lineage>
        <taxon>Eukaryota</taxon>
        <taxon>Fungi</taxon>
        <taxon>Dikarya</taxon>
        <taxon>Ascomycota</taxon>
        <taxon>Pezizomycotina</taxon>
        <taxon>Eurotiomycetes</taxon>
        <taxon>Eurotiomycetidae</taxon>
        <taxon>Eurotiales</taxon>
        <taxon>Aspergillaceae</taxon>
        <taxon>Aspergillus</taxon>
        <taxon>Aspergillus subgen. Aspergillus</taxon>
    </lineage>
</organism>
<keyword evidence="3" id="KW-1185">Reference proteome</keyword>
<feature type="non-terminal residue" evidence="2">
    <location>
        <position position="57"/>
    </location>
</feature>
<protein>
    <submittedName>
        <fullName evidence="2">Uncharacterized protein</fullName>
    </submittedName>
</protein>
<proteinExistence type="predicted"/>
<keyword evidence="1" id="KW-0812">Transmembrane</keyword>
<dbReference type="GeneID" id="34462731"/>
<accession>A0A1L9VLA1</accession>
<dbReference type="Proteomes" id="UP000184300">
    <property type="component" value="Unassembled WGS sequence"/>
</dbReference>
<dbReference type="RefSeq" id="XP_022401362.1">
    <property type="nucleotide sequence ID" value="XM_022546470.1"/>
</dbReference>
<dbReference type="AlphaFoldDB" id="A0A1L9VLA1"/>
<evidence type="ECO:0000313" key="3">
    <source>
        <dbReference type="Proteomes" id="UP000184300"/>
    </source>
</evidence>
<evidence type="ECO:0000256" key="1">
    <source>
        <dbReference type="SAM" id="Phobius"/>
    </source>
</evidence>
<gene>
    <name evidence="2" type="ORF">ASPGLDRAFT_46558</name>
</gene>
<feature type="transmembrane region" description="Helical" evidence="1">
    <location>
        <begin position="20"/>
        <end position="38"/>
    </location>
</feature>
<dbReference type="EMBL" id="KV878896">
    <property type="protein sequence ID" value="OJJ84664.1"/>
    <property type="molecule type" value="Genomic_DNA"/>
</dbReference>
<reference evidence="3" key="1">
    <citation type="journal article" date="2017" name="Genome Biol.">
        <title>Comparative genomics reveals high biological diversity and specific adaptations in the industrially and medically important fungal genus Aspergillus.</title>
        <authorList>
            <person name="de Vries R.P."/>
            <person name="Riley R."/>
            <person name="Wiebenga A."/>
            <person name="Aguilar-Osorio G."/>
            <person name="Amillis S."/>
            <person name="Uchima C.A."/>
            <person name="Anderluh G."/>
            <person name="Asadollahi M."/>
            <person name="Askin M."/>
            <person name="Barry K."/>
            <person name="Battaglia E."/>
            <person name="Bayram O."/>
            <person name="Benocci T."/>
            <person name="Braus-Stromeyer S.A."/>
            <person name="Caldana C."/>
            <person name="Canovas D."/>
            <person name="Cerqueira G.C."/>
            <person name="Chen F."/>
            <person name="Chen W."/>
            <person name="Choi C."/>
            <person name="Clum A."/>
            <person name="Dos Santos R.A."/>
            <person name="Damasio A.R."/>
            <person name="Diallinas G."/>
            <person name="Emri T."/>
            <person name="Fekete E."/>
            <person name="Flipphi M."/>
            <person name="Freyberg S."/>
            <person name="Gallo A."/>
            <person name="Gournas C."/>
            <person name="Habgood R."/>
            <person name="Hainaut M."/>
            <person name="Harispe M.L."/>
            <person name="Henrissat B."/>
            <person name="Hilden K.S."/>
            <person name="Hope R."/>
            <person name="Hossain A."/>
            <person name="Karabika E."/>
            <person name="Karaffa L."/>
            <person name="Karanyi Z."/>
            <person name="Krasevec N."/>
            <person name="Kuo A."/>
            <person name="Kusch H."/>
            <person name="LaButti K."/>
            <person name="Lagendijk E.L."/>
            <person name="Lapidus A."/>
            <person name="Levasseur A."/>
            <person name="Lindquist E."/>
            <person name="Lipzen A."/>
            <person name="Logrieco A.F."/>
            <person name="MacCabe A."/>
            <person name="Maekelae M.R."/>
            <person name="Malavazi I."/>
            <person name="Melin P."/>
            <person name="Meyer V."/>
            <person name="Mielnichuk N."/>
            <person name="Miskei M."/>
            <person name="Molnar A.P."/>
            <person name="Mule G."/>
            <person name="Ngan C.Y."/>
            <person name="Orejas M."/>
            <person name="Orosz E."/>
            <person name="Ouedraogo J.P."/>
            <person name="Overkamp K.M."/>
            <person name="Park H.-S."/>
            <person name="Perrone G."/>
            <person name="Piumi F."/>
            <person name="Punt P.J."/>
            <person name="Ram A.F."/>
            <person name="Ramon A."/>
            <person name="Rauscher S."/>
            <person name="Record E."/>
            <person name="Riano-Pachon D.M."/>
            <person name="Robert V."/>
            <person name="Roehrig J."/>
            <person name="Ruller R."/>
            <person name="Salamov A."/>
            <person name="Salih N.S."/>
            <person name="Samson R.A."/>
            <person name="Sandor E."/>
            <person name="Sanguinetti M."/>
            <person name="Schuetze T."/>
            <person name="Sepcic K."/>
            <person name="Shelest E."/>
            <person name="Sherlock G."/>
            <person name="Sophianopoulou V."/>
            <person name="Squina F.M."/>
            <person name="Sun H."/>
            <person name="Susca A."/>
            <person name="Todd R.B."/>
            <person name="Tsang A."/>
            <person name="Unkles S.E."/>
            <person name="van de Wiele N."/>
            <person name="van Rossen-Uffink D."/>
            <person name="Oliveira J.V."/>
            <person name="Vesth T.C."/>
            <person name="Visser J."/>
            <person name="Yu J.-H."/>
            <person name="Zhou M."/>
            <person name="Andersen M.R."/>
            <person name="Archer D.B."/>
            <person name="Baker S.E."/>
            <person name="Benoit I."/>
            <person name="Brakhage A.A."/>
            <person name="Braus G.H."/>
            <person name="Fischer R."/>
            <person name="Frisvad J.C."/>
            <person name="Goldman G.H."/>
            <person name="Houbraken J."/>
            <person name="Oakley B."/>
            <person name="Pocsi I."/>
            <person name="Scazzocchio C."/>
            <person name="Seiboth B."/>
            <person name="vanKuyk P.A."/>
            <person name="Wortman J."/>
            <person name="Dyer P.S."/>
            <person name="Grigoriev I.V."/>
        </authorList>
    </citation>
    <scope>NUCLEOTIDE SEQUENCE [LARGE SCALE GENOMIC DNA]</scope>
    <source>
        <strain evidence="3">CBS 516.65</strain>
    </source>
</reference>
<keyword evidence="1" id="KW-0472">Membrane</keyword>
<sequence length="57" mass="6670">MGELSDLGIHLDFSLLGGQIWGYPIMLCYAMLRTWVYLEDRSGPVIFFIFTMYFRAN</sequence>